<name>A0ABQ2FUA0_9ACTN</name>
<dbReference type="Proteomes" id="UP000648663">
    <property type="component" value="Unassembled WGS sequence"/>
</dbReference>
<evidence type="ECO:0000313" key="2">
    <source>
        <dbReference type="Proteomes" id="UP000648663"/>
    </source>
</evidence>
<protein>
    <submittedName>
        <fullName evidence="1">Uncharacterized protein</fullName>
    </submittedName>
</protein>
<gene>
    <name evidence="1" type="ORF">GCM10011589_07800</name>
</gene>
<dbReference type="EMBL" id="BMMI01000001">
    <property type="protein sequence ID" value="GGL54214.1"/>
    <property type="molecule type" value="Genomic_DNA"/>
</dbReference>
<keyword evidence="2" id="KW-1185">Reference proteome</keyword>
<organism evidence="1 2">
    <name type="scientific">Modestobacter marinus</name>
    <dbReference type="NCBI Taxonomy" id="477641"/>
    <lineage>
        <taxon>Bacteria</taxon>
        <taxon>Bacillati</taxon>
        <taxon>Actinomycetota</taxon>
        <taxon>Actinomycetes</taxon>
        <taxon>Geodermatophilales</taxon>
        <taxon>Geodermatophilaceae</taxon>
        <taxon>Modestobacter</taxon>
    </lineage>
</organism>
<accession>A0ABQ2FUA0</accession>
<reference evidence="2" key="1">
    <citation type="journal article" date="2019" name="Int. J. Syst. Evol. Microbiol.">
        <title>The Global Catalogue of Microorganisms (GCM) 10K type strain sequencing project: providing services to taxonomists for standard genome sequencing and annotation.</title>
        <authorList>
            <consortium name="The Broad Institute Genomics Platform"/>
            <consortium name="The Broad Institute Genome Sequencing Center for Infectious Disease"/>
            <person name="Wu L."/>
            <person name="Ma J."/>
        </authorList>
    </citation>
    <scope>NUCLEOTIDE SEQUENCE [LARGE SCALE GENOMIC DNA]</scope>
    <source>
        <strain evidence="2">CGMCC 4.5581</strain>
    </source>
</reference>
<comment type="caution">
    <text evidence="1">The sequence shown here is derived from an EMBL/GenBank/DDBJ whole genome shotgun (WGS) entry which is preliminary data.</text>
</comment>
<evidence type="ECO:0000313" key="1">
    <source>
        <dbReference type="EMBL" id="GGL54214.1"/>
    </source>
</evidence>
<sequence length="47" mass="4946">MVAVFNAPIGDALAVLLVSLQIEVIYRLFDGWAGSKDAAMLTGSHAL</sequence>
<proteinExistence type="predicted"/>